<evidence type="ECO:0000313" key="1">
    <source>
        <dbReference type="EMBL" id="JAH94795.1"/>
    </source>
</evidence>
<reference evidence="1" key="2">
    <citation type="journal article" date="2015" name="Fish Shellfish Immunol.">
        <title>Early steps in the European eel (Anguilla anguilla)-Vibrio vulnificus interaction in the gills: Role of the RtxA13 toxin.</title>
        <authorList>
            <person name="Callol A."/>
            <person name="Pajuelo D."/>
            <person name="Ebbesson L."/>
            <person name="Teles M."/>
            <person name="MacKenzie S."/>
            <person name="Amaro C."/>
        </authorList>
    </citation>
    <scope>NUCLEOTIDE SEQUENCE</scope>
</reference>
<dbReference type="AlphaFoldDB" id="A0A0E9WYW8"/>
<organism evidence="1">
    <name type="scientific">Anguilla anguilla</name>
    <name type="common">European freshwater eel</name>
    <name type="synonym">Muraena anguilla</name>
    <dbReference type="NCBI Taxonomy" id="7936"/>
    <lineage>
        <taxon>Eukaryota</taxon>
        <taxon>Metazoa</taxon>
        <taxon>Chordata</taxon>
        <taxon>Craniata</taxon>
        <taxon>Vertebrata</taxon>
        <taxon>Euteleostomi</taxon>
        <taxon>Actinopterygii</taxon>
        <taxon>Neopterygii</taxon>
        <taxon>Teleostei</taxon>
        <taxon>Anguilliformes</taxon>
        <taxon>Anguillidae</taxon>
        <taxon>Anguilla</taxon>
    </lineage>
</organism>
<reference evidence="1" key="1">
    <citation type="submission" date="2014-11" db="EMBL/GenBank/DDBJ databases">
        <authorList>
            <person name="Amaro Gonzalez C."/>
        </authorList>
    </citation>
    <scope>NUCLEOTIDE SEQUENCE</scope>
</reference>
<dbReference type="EMBL" id="GBXM01013782">
    <property type="protein sequence ID" value="JAH94795.1"/>
    <property type="molecule type" value="Transcribed_RNA"/>
</dbReference>
<sequence>MKWVSMANQLPTSLRSPFATLSVGWSVIKHTAIGLCSSGHAFSGVMNPASLSGSLMDESGFGECQNANCPNA</sequence>
<protein>
    <submittedName>
        <fullName evidence="1">Uncharacterized protein</fullName>
    </submittedName>
</protein>
<accession>A0A0E9WYW8</accession>
<name>A0A0E9WYW8_ANGAN</name>
<proteinExistence type="predicted"/>